<dbReference type="InterPro" id="IPR012349">
    <property type="entry name" value="Split_barrel_FMN-bd"/>
</dbReference>
<evidence type="ECO:0000259" key="2">
    <source>
        <dbReference type="Pfam" id="PF01243"/>
    </source>
</evidence>
<dbReference type="Proteomes" id="UP001500266">
    <property type="component" value="Unassembled WGS sequence"/>
</dbReference>
<dbReference type="InterPro" id="IPR052019">
    <property type="entry name" value="F420H2_bilvrd_red/Heme_oxyg"/>
</dbReference>
<dbReference type="SUPFAM" id="SSF50475">
    <property type="entry name" value="FMN-binding split barrel"/>
    <property type="match status" value="1"/>
</dbReference>
<reference evidence="4" key="1">
    <citation type="journal article" date="2019" name="Int. J. Syst. Evol. Microbiol.">
        <title>The Global Catalogue of Microorganisms (GCM) 10K type strain sequencing project: providing services to taxonomists for standard genome sequencing and annotation.</title>
        <authorList>
            <consortium name="The Broad Institute Genomics Platform"/>
            <consortium name="The Broad Institute Genome Sequencing Center for Infectious Disease"/>
            <person name="Wu L."/>
            <person name="Ma J."/>
        </authorList>
    </citation>
    <scope>NUCLEOTIDE SEQUENCE [LARGE SCALE GENOMIC DNA]</scope>
    <source>
        <strain evidence="4">JCM 17316</strain>
    </source>
</reference>
<proteinExistence type="predicted"/>
<dbReference type="Gene3D" id="2.30.110.10">
    <property type="entry name" value="Electron Transport, Fmn-binding Protein, Chain A"/>
    <property type="match status" value="1"/>
</dbReference>
<comment type="caution">
    <text evidence="3">The sequence shown here is derived from an EMBL/GenBank/DDBJ whole genome shotgun (WGS) entry which is preliminary data.</text>
</comment>
<dbReference type="InterPro" id="IPR011576">
    <property type="entry name" value="Pyridox_Oxase_N"/>
</dbReference>
<dbReference type="Pfam" id="PF01243">
    <property type="entry name" value="PNPOx_N"/>
    <property type="match status" value="1"/>
</dbReference>
<sequence length="141" mass="15506">MARMSDSEWRAFVTHGTRTGKVAVTRADGAPHVTPIWFVLDGDDLVFTTGSESLKARALRRDPRVSVCVDDDTPPFSFVLMQGEATLSEDVPEVRRWATAIGGRYMGEDRAEEFGARNGVPGESLVRVRLTKVIAERDIAA</sequence>
<protein>
    <submittedName>
        <fullName evidence="3">PPOX class F420-dependent oxidoreductase</fullName>
    </submittedName>
</protein>
<dbReference type="NCBIfam" id="TIGR03618">
    <property type="entry name" value="Rv1155_F420"/>
    <property type="match status" value="1"/>
</dbReference>
<keyword evidence="4" id="KW-1185">Reference proteome</keyword>
<dbReference type="EMBL" id="BAABDO010000082">
    <property type="protein sequence ID" value="GAA4149939.1"/>
    <property type="molecule type" value="Genomic_DNA"/>
</dbReference>
<name>A0ABP7Z8R3_9ACTN</name>
<dbReference type="RefSeq" id="WP_345023596.1">
    <property type="nucleotide sequence ID" value="NZ_BAABDO010000082.1"/>
</dbReference>
<evidence type="ECO:0000313" key="3">
    <source>
        <dbReference type="EMBL" id="GAA4149939.1"/>
    </source>
</evidence>
<dbReference type="PANTHER" id="PTHR35176">
    <property type="entry name" value="HEME OXYGENASE HI_0854-RELATED"/>
    <property type="match status" value="1"/>
</dbReference>
<organism evidence="3 4">
    <name type="scientific">Actinomadura keratinilytica</name>
    <dbReference type="NCBI Taxonomy" id="547461"/>
    <lineage>
        <taxon>Bacteria</taxon>
        <taxon>Bacillati</taxon>
        <taxon>Actinomycetota</taxon>
        <taxon>Actinomycetes</taxon>
        <taxon>Streptosporangiales</taxon>
        <taxon>Thermomonosporaceae</taxon>
        <taxon>Actinomadura</taxon>
    </lineage>
</organism>
<feature type="domain" description="Pyridoxamine 5'-phosphate oxidase N-terminal" evidence="2">
    <location>
        <begin position="8"/>
        <end position="133"/>
    </location>
</feature>
<evidence type="ECO:0000256" key="1">
    <source>
        <dbReference type="ARBA" id="ARBA00023002"/>
    </source>
</evidence>
<dbReference type="InterPro" id="IPR019920">
    <property type="entry name" value="F420-binding_dom_put"/>
</dbReference>
<accession>A0ABP7Z8R3</accession>
<evidence type="ECO:0000313" key="4">
    <source>
        <dbReference type="Proteomes" id="UP001500266"/>
    </source>
</evidence>
<keyword evidence="1" id="KW-0560">Oxidoreductase</keyword>
<dbReference type="PANTHER" id="PTHR35176:SF1">
    <property type="entry name" value="F420H(2)-DEPENDENT BILIVERDIN REDUCTASE"/>
    <property type="match status" value="1"/>
</dbReference>
<gene>
    <name evidence="3" type="ORF">GCM10022416_45790</name>
</gene>